<keyword evidence="1" id="KW-0862">Zinc</keyword>
<dbReference type="SUPFAM" id="SSF57850">
    <property type="entry name" value="RING/U-box"/>
    <property type="match status" value="1"/>
</dbReference>
<dbReference type="GO" id="GO:0061630">
    <property type="term" value="F:ubiquitin protein ligase activity"/>
    <property type="evidence" value="ECO:0007669"/>
    <property type="project" value="TreeGrafter"/>
</dbReference>
<protein>
    <recommendedName>
        <fullName evidence="3">RING-type domain-containing protein</fullName>
    </recommendedName>
</protein>
<dbReference type="Proteomes" id="UP000825729">
    <property type="component" value="Unassembled WGS sequence"/>
</dbReference>
<dbReference type="EMBL" id="JAINDJ010000003">
    <property type="protein sequence ID" value="KAG9452351.1"/>
    <property type="molecule type" value="Genomic_DNA"/>
</dbReference>
<dbReference type="PANTHER" id="PTHR22765:SF434">
    <property type="entry name" value="GB|AAD18119.1-RELATED"/>
    <property type="match status" value="1"/>
</dbReference>
<keyword evidence="1" id="KW-0479">Metal-binding</keyword>
<feature type="domain" description="RING-type" evidence="3">
    <location>
        <begin position="203"/>
        <end position="247"/>
    </location>
</feature>
<reference evidence="4 5" key="1">
    <citation type="submission" date="2021-07" db="EMBL/GenBank/DDBJ databases">
        <title>The Aristolochia fimbriata genome: insights into angiosperm evolution, floral development and chemical biosynthesis.</title>
        <authorList>
            <person name="Jiao Y."/>
        </authorList>
    </citation>
    <scope>NUCLEOTIDE SEQUENCE [LARGE SCALE GENOMIC DNA]</scope>
    <source>
        <strain evidence="4">IBCAS-2021</strain>
        <tissue evidence="4">Leaf</tissue>
    </source>
</reference>
<dbReference type="PANTHER" id="PTHR22765">
    <property type="entry name" value="RING FINGER AND PROTEASE ASSOCIATED DOMAIN-CONTAINING"/>
    <property type="match status" value="1"/>
</dbReference>
<dbReference type="InterPro" id="IPR013083">
    <property type="entry name" value="Znf_RING/FYVE/PHD"/>
</dbReference>
<comment type="caution">
    <text evidence="4">The sequence shown here is derived from an EMBL/GenBank/DDBJ whole genome shotgun (WGS) entry which is preliminary data.</text>
</comment>
<keyword evidence="1" id="KW-0863">Zinc-finger</keyword>
<gene>
    <name evidence="4" type="ORF">H6P81_005255</name>
</gene>
<dbReference type="GO" id="GO:0008270">
    <property type="term" value="F:zinc ion binding"/>
    <property type="evidence" value="ECO:0007669"/>
    <property type="project" value="UniProtKB-KW"/>
</dbReference>
<dbReference type="AlphaFoldDB" id="A0AAV7EWT5"/>
<dbReference type="GO" id="GO:0006511">
    <property type="term" value="P:ubiquitin-dependent protein catabolic process"/>
    <property type="evidence" value="ECO:0007669"/>
    <property type="project" value="TreeGrafter"/>
</dbReference>
<accession>A0AAV7EWT5</accession>
<feature type="region of interest" description="Disordered" evidence="2">
    <location>
        <begin position="157"/>
        <end position="180"/>
    </location>
</feature>
<keyword evidence="5" id="KW-1185">Reference proteome</keyword>
<organism evidence="4 5">
    <name type="scientific">Aristolochia fimbriata</name>
    <name type="common">White veined hardy Dutchman's pipe vine</name>
    <dbReference type="NCBI Taxonomy" id="158543"/>
    <lineage>
        <taxon>Eukaryota</taxon>
        <taxon>Viridiplantae</taxon>
        <taxon>Streptophyta</taxon>
        <taxon>Embryophyta</taxon>
        <taxon>Tracheophyta</taxon>
        <taxon>Spermatophyta</taxon>
        <taxon>Magnoliopsida</taxon>
        <taxon>Magnoliidae</taxon>
        <taxon>Piperales</taxon>
        <taxon>Aristolochiaceae</taxon>
        <taxon>Aristolochia</taxon>
    </lineage>
</organism>
<dbReference type="SMART" id="SM00184">
    <property type="entry name" value="RING"/>
    <property type="match status" value="1"/>
</dbReference>
<evidence type="ECO:0000313" key="5">
    <source>
        <dbReference type="Proteomes" id="UP000825729"/>
    </source>
</evidence>
<proteinExistence type="predicted"/>
<dbReference type="Gene3D" id="3.30.40.10">
    <property type="entry name" value="Zinc/RING finger domain, C3HC4 (zinc finger)"/>
    <property type="match status" value="1"/>
</dbReference>
<dbReference type="CDD" id="cd16454">
    <property type="entry name" value="RING-H2_PA-TM-RING"/>
    <property type="match status" value="1"/>
</dbReference>
<dbReference type="InterPro" id="IPR001841">
    <property type="entry name" value="Znf_RING"/>
</dbReference>
<dbReference type="Pfam" id="PF13639">
    <property type="entry name" value="zf-RING_2"/>
    <property type="match status" value="1"/>
</dbReference>
<dbReference type="InterPro" id="IPR051826">
    <property type="entry name" value="E3_ubiquitin-ligase_domain"/>
</dbReference>
<name>A0AAV7EWT5_ARIFI</name>
<evidence type="ECO:0000259" key="3">
    <source>
        <dbReference type="PROSITE" id="PS50089"/>
    </source>
</evidence>
<dbReference type="PROSITE" id="PS50089">
    <property type="entry name" value="ZF_RING_2"/>
    <property type="match status" value="1"/>
</dbReference>
<evidence type="ECO:0000256" key="2">
    <source>
        <dbReference type="SAM" id="MobiDB-lite"/>
    </source>
</evidence>
<evidence type="ECO:0000256" key="1">
    <source>
        <dbReference type="PROSITE-ProRule" id="PRU00175"/>
    </source>
</evidence>
<sequence length="251" mass="27967">MATAIFIPPPILPPPQLPDPPPPPPLSFSVSYTASPQAMQTPPIAYVTISIQENYLVWARESRSGSSYYVDDEHTEVVHGRTYPVPLGSLFNPSLWKETLSVMLADYSLLLGREACARLLSLLWSQAPAKAADAYRRGFTRLDVALDVVHRTAVDRLPPPRRRGRRVPLPVLPPPPPQVVLEDDSVEEARETFPSEEGQKETCSVCLEELREDESTKTVTSTPCSHLFHSECLLPWLNNANTCPLCRTLLF</sequence>
<evidence type="ECO:0000313" key="4">
    <source>
        <dbReference type="EMBL" id="KAG9452351.1"/>
    </source>
</evidence>